<comment type="caution">
    <text evidence="2">The sequence shown here is derived from an EMBL/GenBank/DDBJ whole genome shotgun (WGS) entry which is preliminary data.</text>
</comment>
<evidence type="ECO:0000313" key="3">
    <source>
        <dbReference type="Proteomes" id="UP000265520"/>
    </source>
</evidence>
<feature type="non-terminal residue" evidence="2">
    <location>
        <position position="1"/>
    </location>
</feature>
<name>A0A392VT28_9FABA</name>
<dbReference type="EMBL" id="LXQA011249098">
    <property type="protein sequence ID" value="MCI90599.1"/>
    <property type="molecule type" value="Genomic_DNA"/>
</dbReference>
<evidence type="ECO:0000313" key="2">
    <source>
        <dbReference type="EMBL" id="MCI90599.1"/>
    </source>
</evidence>
<keyword evidence="3" id="KW-1185">Reference proteome</keyword>
<proteinExistence type="predicted"/>
<accession>A0A392VT28</accession>
<evidence type="ECO:0000256" key="1">
    <source>
        <dbReference type="SAM" id="MobiDB-lite"/>
    </source>
</evidence>
<dbReference type="Proteomes" id="UP000265520">
    <property type="component" value="Unassembled WGS sequence"/>
</dbReference>
<feature type="region of interest" description="Disordered" evidence="1">
    <location>
        <begin position="42"/>
        <end position="67"/>
    </location>
</feature>
<protein>
    <submittedName>
        <fullName evidence="2">Uncharacterized protein</fullName>
    </submittedName>
</protein>
<sequence>VLQQWLPSASKHHNDFYLLSLPALPFHNGYIFSTAEQLLPDSPRTLRNDHPILPPKCSPNKNFTSNP</sequence>
<dbReference type="AlphaFoldDB" id="A0A392VT28"/>
<organism evidence="2 3">
    <name type="scientific">Trifolium medium</name>
    <dbReference type="NCBI Taxonomy" id="97028"/>
    <lineage>
        <taxon>Eukaryota</taxon>
        <taxon>Viridiplantae</taxon>
        <taxon>Streptophyta</taxon>
        <taxon>Embryophyta</taxon>
        <taxon>Tracheophyta</taxon>
        <taxon>Spermatophyta</taxon>
        <taxon>Magnoliopsida</taxon>
        <taxon>eudicotyledons</taxon>
        <taxon>Gunneridae</taxon>
        <taxon>Pentapetalae</taxon>
        <taxon>rosids</taxon>
        <taxon>fabids</taxon>
        <taxon>Fabales</taxon>
        <taxon>Fabaceae</taxon>
        <taxon>Papilionoideae</taxon>
        <taxon>50 kb inversion clade</taxon>
        <taxon>NPAAA clade</taxon>
        <taxon>Hologalegina</taxon>
        <taxon>IRL clade</taxon>
        <taxon>Trifolieae</taxon>
        <taxon>Trifolium</taxon>
    </lineage>
</organism>
<reference evidence="2 3" key="1">
    <citation type="journal article" date="2018" name="Front. Plant Sci.">
        <title>Red Clover (Trifolium pratense) and Zigzag Clover (T. medium) - A Picture of Genomic Similarities and Differences.</title>
        <authorList>
            <person name="Dluhosova J."/>
            <person name="Istvanek J."/>
            <person name="Nedelnik J."/>
            <person name="Repkova J."/>
        </authorList>
    </citation>
    <scope>NUCLEOTIDE SEQUENCE [LARGE SCALE GENOMIC DNA]</scope>
    <source>
        <strain evidence="3">cv. 10/8</strain>
        <tissue evidence="2">Leaf</tissue>
    </source>
</reference>